<protein>
    <recommendedName>
        <fullName evidence="2">INO80 complex subunit B-like conserved region domain-containing protein</fullName>
    </recommendedName>
</protein>
<dbReference type="PANTHER" id="PTHR21561:SF12">
    <property type="entry name" value="INO80 COMPLEX SUBUNIT B"/>
    <property type="match status" value="1"/>
</dbReference>
<feature type="compositionally biased region" description="Basic and acidic residues" evidence="1">
    <location>
        <begin position="362"/>
        <end position="377"/>
    </location>
</feature>
<organism evidence="3 4">
    <name type="scientific">Adiantum capillus-veneris</name>
    <name type="common">Maidenhair fern</name>
    <dbReference type="NCBI Taxonomy" id="13818"/>
    <lineage>
        <taxon>Eukaryota</taxon>
        <taxon>Viridiplantae</taxon>
        <taxon>Streptophyta</taxon>
        <taxon>Embryophyta</taxon>
        <taxon>Tracheophyta</taxon>
        <taxon>Polypodiopsida</taxon>
        <taxon>Polypodiidae</taxon>
        <taxon>Polypodiales</taxon>
        <taxon>Pteridineae</taxon>
        <taxon>Pteridaceae</taxon>
        <taxon>Vittarioideae</taxon>
        <taxon>Adiantum</taxon>
    </lineage>
</organism>
<dbReference type="GO" id="GO:0031011">
    <property type="term" value="C:Ino80 complex"/>
    <property type="evidence" value="ECO:0007669"/>
    <property type="project" value="InterPro"/>
</dbReference>
<accession>A0A9D4V0N0</accession>
<evidence type="ECO:0000259" key="2">
    <source>
        <dbReference type="SMART" id="SM01406"/>
    </source>
</evidence>
<dbReference type="CDD" id="cd23021">
    <property type="entry name" value="zf-HIT_IN80B"/>
    <property type="match status" value="1"/>
</dbReference>
<feature type="compositionally biased region" description="Basic and acidic residues" evidence="1">
    <location>
        <begin position="267"/>
        <end position="335"/>
    </location>
</feature>
<dbReference type="InterPro" id="IPR029523">
    <property type="entry name" value="INO80B/Ies2"/>
</dbReference>
<feature type="compositionally biased region" description="Low complexity" evidence="1">
    <location>
        <begin position="395"/>
        <end position="410"/>
    </location>
</feature>
<feature type="compositionally biased region" description="Basic and acidic residues" evidence="1">
    <location>
        <begin position="166"/>
        <end position="216"/>
    </location>
</feature>
<dbReference type="OrthoDB" id="2021186at2759"/>
<keyword evidence="4" id="KW-1185">Reference proteome</keyword>
<sequence length="913" mass="102860">MVSFFDGVIIFSSPYSLMYHLQSNGLIISSHLSIEWPNLHDHLQLYVSSCGTSSSETTLGIGRQQQEGSPDIATVGVRKPRSGSVRKPRSGAQTVVTFDQDIAVSPLTGSPAKTNLWNEGTNFPARDSDTMHTQFGDAPFLSQSEKVRDSFKNTGELRAHSQSSRMEGEERTELRMFQRRERKREDEKGYTRDASRSGLKGWKDSDAPFGREEIRRSGSPSYEVAKKAKDSSERFDRTWRDRESSERRYHRERDDYVSGSSWHKNKGSQDRDKSEHSWVDRDYKERPDYSIKDRAHRDRIDPPYTSHKDWKSKGHSRDKEYERGDRVHDAKDNSYKSRSVNVVVEATERHSNQQTHGGFAPHRSDRSSHMHDRESPSIHKHVASGRSSQGEHLQSESFSRSKSTGGSSSSYHEERGAVKGAEPSNVTPGGDSRSIPKLKLKVGGITHTLNSDGKRQPEGGDPVSRTPQQSGSLHKKRSLSEPEPNRRRQRLILQEDSDDEDDMPPSSKERAQASDEDRFLAYLAEEPAYSRGSGVVAFDNTQNLQGVRKSSRVPKKRVFDGDDDVEVEPKRKRKKKVEVDSDEELYRIEEDELDHGFAEEEEELELVNDAKLKFTKRRRKSLDTDLSGVDDRRSLSSAAKVGSVSDSRGVLPLTARQRALQSSKEGLADVGSSLVEFPEGLTHAAPKKQKEVLTAAERQLKKEEAAQKRRQQVEKAAKEIQAVAIQKILCQDSQRKKREGKLQKQREEMEQEKKAAAMAPASNSIRWVLGPNGTVVSFSQDVELPKIFSGPLSYPQERERCAGPSCTNAYKYRDSKTLLPLCSLQCYRAVQRKPSEAGILAGLSLLEFGFKSGTLGLGVVGALLYRRHKHFIHTLGVLELGTSLKEVCEEHMHYITRFGMPYIEDEEAISGFG</sequence>
<dbReference type="Pfam" id="PF04438">
    <property type="entry name" value="zf-HIT"/>
    <property type="match status" value="1"/>
</dbReference>
<feature type="region of interest" description="Disordered" evidence="1">
    <location>
        <begin position="736"/>
        <end position="755"/>
    </location>
</feature>
<dbReference type="Proteomes" id="UP000886520">
    <property type="component" value="Chromosome 7"/>
</dbReference>
<dbReference type="PANTHER" id="PTHR21561">
    <property type="entry name" value="INO80 COMPLEX SUBUNIT B"/>
    <property type="match status" value="1"/>
</dbReference>
<dbReference type="InterPro" id="IPR007529">
    <property type="entry name" value="Znf_HIT"/>
</dbReference>
<feature type="compositionally biased region" description="Basic and acidic residues" evidence="1">
    <location>
        <begin position="145"/>
        <end position="159"/>
    </location>
</feature>
<proteinExistence type="predicted"/>
<evidence type="ECO:0000256" key="1">
    <source>
        <dbReference type="SAM" id="MobiDB-lite"/>
    </source>
</evidence>
<dbReference type="AlphaFoldDB" id="A0A9D4V0N0"/>
<dbReference type="SMART" id="SM01406">
    <property type="entry name" value="PAPA-1"/>
    <property type="match status" value="1"/>
</dbReference>
<feature type="compositionally biased region" description="Basic and acidic residues" evidence="1">
    <location>
        <begin position="224"/>
        <end position="256"/>
    </location>
</feature>
<comment type="caution">
    <text evidence="3">The sequence shown here is derived from an EMBL/GenBank/DDBJ whole genome shotgun (WGS) entry which is preliminary data.</text>
</comment>
<dbReference type="GO" id="GO:0006338">
    <property type="term" value="P:chromatin remodeling"/>
    <property type="evidence" value="ECO:0007669"/>
    <property type="project" value="InterPro"/>
</dbReference>
<feature type="compositionally biased region" description="Basic and acidic residues" evidence="1">
    <location>
        <begin position="507"/>
        <end position="519"/>
    </location>
</feature>
<feature type="compositionally biased region" description="Basic and acidic residues" evidence="1">
    <location>
        <begin position="740"/>
        <end position="755"/>
    </location>
</feature>
<name>A0A9D4V0N0_ADICA</name>
<feature type="domain" description="INO80 complex subunit B-like conserved region" evidence="2">
    <location>
        <begin position="697"/>
        <end position="782"/>
    </location>
</feature>
<reference evidence="3" key="1">
    <citation type="submission" date="2021-01" db="EMBL/GenBank/DDBJ databases">
        <title>Adiantum capillus-veneris genome.</title>
        <authorList>
            <person name="Fang Y."/>
            <person name="Liao Q."/>
        </authorList>
    </citation>
    <scope>NUCLEOTIDE SEQUENCE</scope>
    <source>
        <strain evidence="3">H3</strain>
        <tissue evidence="3">Leaf</tissue>
    </source>
</reference>
<dbReference type="InterPro" id="IPR006880">
    <property type="entry name" value="INO80B_C"/>
</dbReference>
<evidence type="ECO:0000313" key="4">
    <source>
        <dbReference type="Proteomes" id="UP000886520"/>
    </source>
</evidence>
<evidence type="ECO:0000313" key="3">
    <source>
        <dbReference type="EMBL" id="KAI5077255.1"/>
    </source>
</evidence>
<dbReference type="CDD" id="cd22249">
    <property type="entry name" value="UDM1_RNF168_RNF169-like"/>
    <property type="match status" value="1"/>
</dbReference>
<gene>
    <name evidence="3" type="ORF">GOP47_0007079</name>
</gene>
<feature type="region of interest" description="Disordered" evidence="1">
    <location>
        <begin position="113"/>
        <end position="561"/>
    </location>
</feature>
<dbReference type="Pfam" id="PF04795">
    <property type="entry name" value="PAPA-1"/>
    <property type="match status" value="1"/>
</dbReference>
<dbReference type="EMBL" id="JABFUD020000007">
    <property type="protein sequence ID" value="KAI5077255.1"/>
    <property type="molecule type" value="Genomic_DNA"/>
</dbReference>